<sequence>MFAVVALSVFALVGAALYLVLRAQLERHLRESLDDRAQIAHIIVYHGGTPEKWQIVREKLSDMTPRDGTTTYAVTSDDPRYTFGTPVSGMFVKRLSNGYVRLSPDNGGDDMLTTREILPPYGTRPAVALQVAASYAPNEQTLRAFGLSLAALSGLGALGVLLLSFSVTRLGLSPLRRLTREASEIRPDNRSQRLDTRSLPVELDDLTHSFNGALARLDSAYERLESFNADVAHELRTPITILIGQTEVALTRARPVEALRALLQSNLEELGRMRTIVNDMLFLSRADQGERATGLTALSLASEAAHTLEFLELALEEAQVTARLHGSAFAPVNKALFGRALANLVMNAIEHCAPGANIDVHIAVQAAGPNDTRTDDTRRVHIEVVNPGAPIAPDVLAHLFDRFYRAEASRTNSRENHGLGLAIVKAIAEMHGGTVWARSANGLNRFGFSVAAGRGGSAGSNVDSETRPADLGTEGNGRGDGGAPPAMPPSPSGPATATPARQAP</sequence>
<evidence type="ECO:0000256" key="7">
    <source>
        <dbReference type="ARBA" id="ARBA00022692"/>
    </source>
</evidence>
<feature type="transmembrane region" description="Helical" evidence="14">
    <location>
        <begin position="144"/>
        <end position="167"/>
    </location>
</feature>
<dbReference type="Pfam" id="PF02518">
    <property type="entry name" value="HATPase_c"/>
    <property type="match status" value="1"/>
</dbReference>
<keyword evidence="19" id="KW-1185">Reference proteome</keyword>
<evidence type="ECO:0000256" key="6">
    <source>
        <dbReference type="ARBA" id="ARBA00022679"/>
    </source>
</evidence>
<evidence type="ECO:0000256" key="10">
    <source>
        <dbReference type="ARBA" id="ARBA00022840"/>
    </source>
</evidence>
<dbReference type="CDD" id="cd00082">
    <property type="entry name" value="HisKA"/>
    <property type="match status" value="1"/>
</dbReference>
<evidence type="ECO:0000313" key="19">
    <source>
        <dbReference type="Proteomes" id="UP000035085"/>
    </source>
</evidence>
<feature type="domain" description="Histidine kinase" evidence="16">
    <location>
        <begin position="230"/>
        <end position="454"/>
    </location>
</feature>
<dbReference type="InterPro" id="IPR006290">
    <property type="entry name" value="CztS_silS_copS"/>
</dbReference>
<feature type="compositionally biased region" description="Low complexity" evidence="15">
    <location>
        <begin position="493"/>
        <end position="504"/>
    </location>
</feature>
<dbReference type="PROSITE" id="PS50109">
    <property type="entry name" value="HIS_KIN"/>
    <property type="match status" value="1"/>
</dbReference>
<dbReference type="InterPro" id="IPR003660">
    <property type="entry name" value="HAMP_dom"/>
</dbReference>
<dbReference type="InterPro" id="IPR036890">
    <property type="entry name" value="HATPase_C_sf"/>
</dbReference>
<dbReference type="InterPro" id="IPR003661">
    <property type="entry name" value="HisK_dim/P_dom"/>
</dbReference>
<comment type="catalytic activity">
    <reaction evidence="1 14">
        <text>ATP + protein L-histidine = ADP + protein N-phospho-L-histidine.</text>
        <dbReference type="EC" id="2.7.13.3"/>
    </reaction>
</comment>
<name>A0ABM5SY75_9BURK</name>
<accession>A0ABM5SY75</accession>
<dbReference type="SMART" id="SM00388">
    <property type="entry name" value="HisKA"/>
    <property type="match status" value="1"/>
</dbReference>
<reference evidence="19" key="1">
    <citation type="submission" date="2015-02" db="EMBL/GenBank/DDBJ databases">
        <title>Complete Genome Sequencing of Pandoraea vervacti NS15 sp. nov.</title>
        <authorList>
            <person name="Chan K.-G."/>
        </authorList>
    </citation>
    <scope>NUCLEOTIDE SEQUENCE [LARGE SCALE GENOMIC DNA]</scope>
    <source>
        <strain evidence="19">NS15</strain>
    </source>
</reference>
<keyword evidence="7 14" id="KW-0812">Transmembrane</keyword>
<evidence type="ECO:0000256" key="9">
    <source>
        <dbReference type="ARBA" id="ARBA00022777"/>
    </source>
</evidence>
<proteinExistence type="predicted"/>
<keyword evidence="3 14" id="KW-1003">Cell membrane</keyword>
<dbReference type="SUPFAM" id="SSF47384">
    <property type="entry name" value="Homodimeric domain of signal transducing histidine kinase"/>
    <property type="match status" value="1"/>
</dbReference>
<keyword evidence="5" id="KW-0597">Phosphoprotein</keyword>
<dbReference type="Pfam" id="PF00512">
    <property type="entry name" value="HisKA"/>
    <property type="match status" value="1"/>
</dbReference>
<dbReference type="SUPFAM" id="SSF55874">
    <property type="entry name" value="ATPase domain of HSP90 chaperone/DNA topoisomerase II/histidine kinase"/>
    <property type="match status" value="1"/>
</dbReference>
<dbReference type="PANTHER" id="PTHR45436:SF9">
    <property type="entry name" value="SENSOR PROTEIN"/>
    <property type="match status" value="1"/>
</dbReference>
<dbReference type="InterPro" id="IPR050428">
    <property type="entry name" value="TCS_sensor_his_kinase"/>
</dbReference>
<evidence type="ECO:0000259" key="17">
    <source>
        <dbReference type="PROSITE" id="PS50885"/>
    </source>
</evidence>
<evidence type="ECO:0000256" key="4">
    <source>
        <dbReference type="ARBA" id="ARBA00022519"/>
    </source>
</evidence>
<organism evidence="18 19">
    <name type="scientific">Pandoraea vervacti</name>
    <dbReference type="NCBI Taxonomy" id="656178"/>
    <lineage>
        <taxon>Bacteria</taxon>
        <taxon>Pseudomonadati</taxon>
        <taxon>Pseudomonadota</taxon>
        <taxon>Betaproteobacteria</taxon>
        <taxon>Burkholderiales</taxon>
        <taxon>Burkholderiaceae</taxon>
        <taxon>Pandoraea</taxon>
    </lineage>
</organism>
<keyword evidence="6 14" id="KW-0808">Transferase</keyword>
<dbReference type="GO" id="GO:0016301">
    <property type="term" value="F:kinase activity"/>
    <property type="evidence" value="ECO:0007669"/>
    <property type="project" value="UniProtKB-KW"/>
</dbReference>
<evidence type="ECO:0000256" key="15">
    <source>
        <dbReference type="SAM" id="MobiDB-lite"/>
    </source>
</evidence>
<dbReference type="CDD" id="cd00075">
    <property type="entry name" value="HATPase"/>
    <property type="match status" value="1"/>
</dbReference>
<keyword evidence="9 14" id="KW-0418">Kinase</keyword>
<dbReference type="PANTHER" id="PTHR45436">
    <property type="entry name" value="SENSOR HISTIDINE KINASE YKOH"/>
    <property type="match status" value="1"/>
</dbReference>
<gene>
    <name evidence="18" type="ORF">UC34_11925</name>
</gene>
<dbReference type="InterPro" id="IPR004358">
    <property type="entry name" value="Sig_transdc_His_kin-like_C"/>
</dbReference>
<keyword evidence="13 14" id="KW-0472">Membrane</keyword>
<dbReference type="InterPro" id="IPR036097">
    <property type="entry name" value="HisK_dim/P_sf"/>
</dbReference>
<dbReference type="PRINTS" id="PR00344">
    <property type="entry name" value="BCTRLSENSOR"/>
</dbReference>
<feature type="domain" description="HAMP" evidence="17">
    <location>
        <begin position="169"/>
        <end position="222"/>
    </location>
</feature>
<keyword evidence="10 14" id="KW-0067">ATP-binding</keyword>
<evidence type="ECO:0000313" key="18">
    <source>
        <dbReference type="EMBL" id="AJP57531.1"/>
    </source>
</evidence>
<comment type="subcellular location">
    <subcellularLocation>
        <location evidence="2 14">Cell inner membrane</location>
    </subcellularLocation>
</comment>
<evidence type="ECO:0000256" key="5">
    <source>
        <dbReference type="ARBA" id="ARBA00022553"/>
    </source>
</evidence>
<dbReference type="EMBL" id="CP010897">
    <property type="protein sequence ID" value="AJP57531.1"/>
    <property type="molecule type" value="Genomic_DNA"/>
</dbReference>
<comment type="function">
    <text evidence="14">Member of a two-component regulatory system.</text>
</comment>
<feature type="region of interest" description="Disordered" evidence="15">
    <location>
        <begin position="454"/>
        <end position="504"/>
    </location>
</feature>
<dbReference type="NCBIfam" id="TIGR01386">
    <property type="entry name" value="cztS_silS_copS"/>
    <property type="match status" value="1"/>
</dbReference>
<dbReference type="EC" id="2.7.13.3" evidence="14"/>
<evidence type="ECO:0000256" key="12">
    <source>
        <dbReference type="ARBA" id="ARBA00023012"/>
    </source>
</evidence>
<protein>
    <recommendedName>
        <fullName evidence="14">Sensor protein</fullName>
        <ecNumber evidence="14">2.7.13.3</ecNumber>
    </recommendedName>
</protein>
<dbReference type="InterPro" id="IPR005467">
    <property type="entry name" value="His_kinase_dom"/>
</dbReference>
<dbReference type="Proteomes" id="UP000035085">
    <property type="component" value="Chromosome"/>
</dbReference>
<dbReference type="Pfam" id="PF00672">
    <property type="entry name" value="HAMP"/>
    <property type="match status" value="1"/>
</dbReference>
<keyword evidence="8 14" id="KW-0547">Nucleotide-binding</keyword>
<dbReference type="Gene3D" id="6.10.340.10">
    <property type="match status" value="1"/>
</dbReference>
<evidence type="ECO:0000256" key="8">
    <source>
        <dbReference type="ARBA" id="ARBA00022741"/>
    </source>
</evidence>
<keyword evidence="11 14" id="KW-1133">Transmembrane helix</keyword>
<dbReference type="CDD" id="cd06225">
    <property type="entry name" value="HAMP"/>
    <property type="match status" value="1"/>
</dbReference>
<evidence type="ECO:0000256" key="1">
    <source>
        <dbReference type="ARBA" id="ARBA00000085"/>
    </source>
</evidence>
<dbReference type="InterPro" id="IPR003594">
    <property type="entry name" value="HATPase_dom"/>
</dbReference>
<evidence type="ECO:0000256" key="2">
    <source>
        <dbReference type="ARBA" id="ARBA00004533"/>
    </source>
</evidence>
<evidence type="ECO:0000259" key="16">
    <source>
        <dbReference type="PROSITE" id="PS50109"/>
    </source>
</evidence>
<dbReference type="PROSITE" id="PS50885">
    <property type="entry name" value="HAMP"/>
    <property type="match status" value="1"/>
</dbReference>
<dbReference type="Gene3D" id="1.10.287.130">
    <property type="match status" value="1"/>
</dbReference>
<dbReference type="Gene3D" id="3.30.565.10">
    <property type="entry name" value="Histidine kinase-like ATPase, C-terminal domain"/>
    <property type="match status" value="1"/>
</dbReference>
<evidence type="ECO:0000256" key="3">
    <source>
        <dbReference type="ARBA" id="ARBA00022475"/>
    </source>
</evidence>
<dbReference type="SMART" id="SM00387">
    <property type="entry name" value="HATPase_c"/>
    <property type="match status" value="1"/>
</dbReference>
<dbReference type="SMART" id="SM00304">
    <property type="entry name" value="HAMP"/>
    <property type="match status" value="1"/>
</dbReference>
<evidence type="ECO:0000256" key="13">
    <source>
        <dbReference type="ARBA" id="ARBA00023136"/>
    </source>
</evidence>
<evidence type="ECO:0000256" key="11">
    <source>
        <dbReference type="ARBA" id="ARBA00022989"/>
    </source>
</evidence>
<keyword evidence="4 14" id="KW-0997">Cell inner membrane</keyword>
<keyword evidence="12 14" id="KW-0902">Two-component regulatory system</keyword>
<evidence type="ECO:0000256" key="14">
    <source>
        <dbReference type="RuleBase" id="RU364088"/>
    </source>
</evidence>